<geneLocation type="plasmid" evidence="2">
    <name>unnamed</name>
</geneLocation>
<reference evidence="2 3" key="1">
    <citation type="submission" date="2023-11" db="EMBL/GenBank/DDBJ databases">
        <title>Bacillus jintuensis, isolated from a mudflat on the Beibu Gulf coast.</title>
        <authorList>
            <person name="Li M."/>
        </authorList>
    </citation>
    <scope>NUCLEOTIDE SEQUENCE [LARGE SCALE GENOMIC DNA]</scope>
    <source>
        <strain evidence="2 3">31A1R</strain>
        <plasmid evidence="2">unnamed</plasmid>
    </source>
</reference>
<dbReference type="RefSeq" id="WP_322445440.1">
    <property type="nucleotide sequence ID" value="NZ_JAXOFX010000002.1"/>
</dbReference>
<feature type="domain" description="N-acetyltransferase" evidence="1">
    <location>
        <begin position="13"/>
        <end position="155"/>
    </location>
</feature>
<evidence type="ECO:0000313" key="3">
    <source>
        <dbReference type="Proteomes" id="UP001290455"/>
    </source>
</evidence>
<evidence type="ECO:0000313" key="2">
    <source>
        <dbReference type="EMBL" id="MDZ5470900.1"/>
    </source>
</evidence>
<dbReference type="PROSITE" id="PS51186">
    <property type="entry name" value="GNAT"/>
    <property type="match status" value="1"/>
</dbReference>
<evidence type="ECO:0000259" key="1">
    <source>
        <dbReference type="PROSITE" id="PS51186"/>
    </source>
</evidence>
<dbReference type="InterPro" id="IPR016181">
    <property type="entry name" value="Acyl_CoA_acyltransferase"/>
</dbReference>
<dbReference type="SUPFAM" id="SSF55729">
    <property type="entry name" value="Acyl-CoA N-acyltransferases (Nat)"/>
    <property type="match status" value="1"/>
</dbReference>
<dbReference type="EMBL" id="JAXOFX010000002">
    <property type="protein sequence ID" value="MDZ5470900.1"/>
    <property type="molecule type" value="Genomic_DNA"/>
</dbReference>
<accession>A0ABU5IUT5</accession>
<dbReference type="Pfam" id="PF00583">
    <property type="entry name" value="Acetyltransf_1"/>
    <property type="match status" value="1"/>
</dbReference>
<gene>
    <name evidence="2" type="ORF">SM124_03950</name>
</gene>
<dbReference type="Gene3D" id="3.40.630.30">
    <property type="match status" value="1"/>
</dbReference>
<proteinExistence type="predicted"/>
<comment type="caution">
    <text evidence="2">The sequence shown here is derived from an EMBL/GenBank/DDBJ whole genome shotgun (WGS) entry which is preliminary data.</text>
</comment>
<sequence>MKLIESNPSLISIELEIMNSHPYHNLVSEGRKLLTEDDMMEEHEESSELNKERYLIEYVDKYIGIVDFIMKNPRDDKPWLGLFIIHQDWTGKGLSEEAFNVYESLMKSRGIKEVRLGCFVNNERGLHFWKKQKFEIVKEIEFKDKPMYVLEKKLG</sequence>
<dbReference type="Proteomes" id="UP001290455">
    <property type="component" value="Unassembled WGS sequence"/>
</dbReference>
<dbReference type="InterPro" id="IPR000182">
    <property type="entry name" value="GNAT_dom"/>
</dbReference>
<keyword evidence="3" id="KW-1185">Reference proteome</keyword>
<name>A0ABU5IUT5_9BACI</name>
<protein>
    <submittedName>
        <fullName evidence="2">GNAT family N-acetyltransferase</fullName>
    </submittedName>
</protein>
<dbReference type="CDD" id="cd04301">
    <property type="entry name" value="NAT_SF"/>
    <property type="match status" value="1"/>
</dbReference>
<keyword evidence="2" id="KW-0614">Plasmid</keyword>
<organism evidence="2 3">
    <name type="scientific">Robertmurraya mangrovi</name>
    <dbReference type="NCBI Taxonomy" id="3098077"/>
    <lineage>
        <taxon>Bacteria</taxon>
        <taxon>Bacillati</taxon>
        <taxon>Bacillota</taxon>
        <taxon>Bacilli</taxon>
        <taxon>Bacillales</taxon>
        <taxon>Bacillaceae</taxon>
        <taxon>Robertmurraya</taxon>
    </lineage>
</organism>